<sequence length="196" mass="21346">MASPHPMTREQLAAVRDQAREMAERTCFRQAAAALAKVERLARQTFGSTDGDVLQVRHELAQSLFESGDYRSAAPVYQGLAADLADSDLADLLFECRQKAASCHALTGNPGDALRELDELLDDKRQFYGETDPRTSELRKQIGLLQFGLGERSAAQKTLFGLLDDLRLLPGSGTRADDLAKLLSNLGIDSPARGTV</sequence>
<accession>A0A8J3LF53</accession>
<evidence type="ECO:0000313" key="1">
    <source>
        <dbReference type="EMBL" id="GIG17225.1"/>
    </source>
</evidence>
<evidence type="ECO:0000313" key="2">
    <source>
        <dbReference type="Proteomes" id="UP000660339"/>
    </source>
</evidence>
<comment type="caution">
    <text evidence="1">The sequence shown here is derived from an EMBL/GenBank/DDBJ whole genome shotgun (WGS) entry which is preliminary data.</text>
</comment>
<dbReference type="SUPFAM" id="SSF48452">
    <property type="entry name" value="TPR-like"/>
    <property type="match status" value="1"/>
</dbReference>
<dbReference type="Gene3D" id="1.25.40.10">
    <property type="entry name" value="Tetratricopeptide repeat domain"/>
    <property type="match status" value="1"/>
</dbReference>
<evidence type="ECO:0008006" key="3">
    <source>
        <dbReference type="Google" id="ProtNLM"/>
    </source>
</evidence>
<organism evidence="1 2">
    <name type="scientific">Catellatospora methionotrophica</name>
    <dbReference type="NCBI Taxonomy" id="121620"/>
    <lineage>
        <taxon>Bacteria</taxon>
        <taxon>Bacillati</taxon>
        <taxon>Actinomycetota</taxon>
        <taxon>Actinomycetes</taxon>
        <taxon>Micromonosporales</taxon>
        <taxon>Micromonosporaceae</taxon>
        <taxon>Catellatospora</taxon>
    </lineage>
</organism>
<keyword evidence="2" id="KW-1185">Reference proteome</keyword>
<proteinExistence type="predicted"/>
<protein>
    <recommendedName>
        <fullName evidence="3">Tetratricopeptide repeat protein</fullName>
    </recommendedName>
</protein>
<dbReference type="AlphaFoldDB" id="A0A8J3LF53"/>
<name>A0A8J3LF53_9ACTN</name>
<dbReference type="InterPro" id="IPR011990">
    <property type="entry name" value="TPR-like_helical_dom_sf"/>
</dbReference>
<gene>
    <name evidence="1" type="ORF">Cme02nite_55570</name>
</gene>
<dbReference type="Proteomes" id="UP000660339">
    <property type="component" value="Unassembled WGS sequence"/>
</dbReference>
<dbReference type="EMBL" id="BONJ01000030">
    <property type="protein sequence ID" value="GIG17225.1"/>
    <property type="molecule type" value="Genomic_DNA"/>
</dbReference>
<reference evidence="1" key="1">
    <citation type="submission" date="2021-01" db="EMBL/GenBank/DDBJ databases">
        <title>Whole genome shotgun sequence of Catellatospora methionotrophica NBRC 14553.</title>
        <authorList>
            <person name="Komaki H."/>
            <person name="Tamura T."/>
        </authorList>
    </citation>
    <scope>NUCLEOTIDE SEQUENCE</scope>
    <source>
        <strain evidence="1">NBRC 14553</strain>
    </source>
</reference>